<dbReference type="GO" id="GO:0008483">
    <property type="term" value="F:transaminase activity"/>
    <property type="evidence" value="ECO:0007669"/>
    <property type="project" value="UniProtKB-KW"/>
</dbReference>
<protein>
    <submittedName>
        <fullName evidence="2">Class-V aminotransferase</fullName>
    </submittedName>
</protein>
<comment type="caution">
    <text evidence="2">The sequence shown here is derived from an EMBL/GenBank/DDBJ whole genome shotgun (WGS) entry which is preliminary data.</text>
</comment>
<dbReference type="InterPro" id="IPR015424">
    <property type="entry name" value="PyrdxlP-dep_Trfase"/>
</dbReference>
<proteinExistence type="predicted"/>
<keyword evidence="3" id="KW-1185">Reference proteome</keyword>
<reference evidence="2 3" key="1">
    <citation type="submission" date="2024-03" db="EMBL/GenBank/DDBJ databases">
        <title>Aureococcus anophagefferens CCMP1851 and Kratosvirus quantuckense: Draft genome of a second virus-susceptible host strain in the model system.</title>
        <authorList>
            <person name="Chase E."/>
            <person name="Truchon A.R."/>
            <person name="Schepens W."/>
            <person name="Wilhelm S.W."/>
        </authorList>
    </citation>
    <scope>NUCLEOTIDE SEQUENCE [LARGE SCALE GENOMIC DNA]</scope>
    <source>
        <strain evidence="2 3">CCMP1851</strain>
    </source>
</reference>
<dbReference type="Gene3D" id="3.90.1150.10">
    <property type="entry name" value="Aspartate Aminotransferase, domain 1"/>
    <property type="match status" value="1"/>
</dbReference>
<organism evidence="2 3">
    <name type="scientific">Aureococcus anophagefferens</name>
    <name type="common">Harmful bloom alga</name>
    <dbReference type="NCBI Taxonomy" id="44056"/>
    <lineage>
        <taxon>Eukaryota</taxon>
        <taxon>Sar</taxon>
        <taxon>Stramenopiles</taxon>
        <taxon>Ochrophyta</taxon>
        <taxon>Pelagophyceae</taxon>
        <taxon>Pelagomonadales</taxon>
        <taxon>Pelagomonadaceae</taxon>
        <taxon>Aureococcus</taxon>
    </lineage>
</organism>
<dbReference type="Proteomes" id="UP001363151">
    <property type="component" value="Unassembled WGS sequence"/>
</dbReference>
<feature type="domain" description="Aminotransferase class V" evidence="1">
    <location>
        <begin position="65"/>
        <end position="273"/>
    </location>
</feature>
<dbReference type="InterPro" id="IPR000192">
    <property type="entry name" value="Aminotrans_V_dom"/>
</dbReference>
<gene>
    <name evidence="2" type="ORF">SO694_00042012</name>
</gene>
<dbReference type="EMBL" id="JBBJCI010000085">
    <property type="protein sequence ID" value="KAK7248824.1"/>
    <property type="molecule type" value="Genomic_DNA"/>
</dbReference>
<keyword evidence="2" id="KW-0032">Aminotransferase</keyword>
<accession>A0ABR1G6U6</accession>
<evidence type="ECO:0000259" key="1">
    <source>
        <dbReference type="Pfam" id="PF00266"/>
    </source>
</evidence>
<dbReference type="PANTHER" id="PTHR43586">
    <property type="entry name" value="CYSTEINE DESULFURASE"/>
    <property type="match status" value="1"/>
</dbReference>
<dbReference type="SUPFAM" id="SSF53383">
    <property type="entry name" value="PLP-dependent transferases"/>
    <property type="match status" value="1"/>
</dbReference>
<sequence>MCDYGRPCVGISHSREWRLKDAADEFDVGEDVVYLNCAGRSPMPRSVQEAGEQAVGLKRRPWLFEDSDAQANEVRALASRLVGGAKPEDVALCPSTSFAFTALARCVAPRVEEGSHVVVLEDEMSSSVLPLQELAAARGAKVFVAPRPRDGDWTPALLRGDGGWRWDKVAVLSLPRAHWIDGSVVDLSAIADEVDRERTRRGDDSGPPFLAVDATRSLGASALAVPAARVDFVAASVHKWLLGPYGCSLFYVHPRHHRSYALVRDEHALQGGASDAVLRFHPMRYSAAGSAVPYDAPLAGGARCFDGGGRPNPVILPMVRAGLELVLAWEVSNIDARLRELTGPHVRRLGERFDVPRCRAAGLVGVRPRGLARSEADAWADAAAAALKHRAPPILVTGRFGAVRVGAHLYNSDDDLEAFVDALFAFDDDYYVRRGYGRPAKPATKKRPRDADADS</sequence>
<name>A0ABR1G6U6_AURAN</name>
<evidence type="ECO:0000313" key="3">
    <source>
        <dbReference type="Proteomes" id="UP001363151"/>
    </source>
</evidence>
<dbReference type="InterPro" id="IPR015421">
    <property type="entry name" value="PyrdxlP-dep_Trfase_major"/>
</dbReference>
<dbReference type="Pfam" id="PF00266">
    <property type="entry name" value="Aminotran_5"/>
    <property type="match status" value="1"/>
</dbReference>
<evidence type="ECO:0000313" key="2">
    <source>
        <dbReference type="EMBL" id="KAK7248824.1"/>
    </source>
</evidence>
<dbReference type="InterPro" id="IPR015422">
    <property type="entry name" value="PyrdxlP-dep_Trfase_small"/>
</dbReference>
<dbReference type="Gene3D" id="3.40.640.10">
    <property type="entry name" value="Type I PLP-dependent aspartate aminotransferase-like (Major domain)"/>
    <property type="match status" value="1"/>
</dbReference>
<keyword evidence="2" id="KW-0808">Transferase</keyword>
<dbReference type="PANTHER" id="PTHR43586:SF15">
    <property type="entry name" value="BLR3095 PROTEIN"/>
    <property type="match status" value="1"/>
</dbReference>